<comment type="function">
    <text evidence="10">Confers DNA tethering and processivity to DNA polymerases and other proteins. Acts as a clamp, forming a ring around DNA (a reaction catalyzed by the clamp-loading complex) which diffuses in an ATP-independent manner freely and bidirectionally along dsDNA. Initially characterized for its ability to contact the catalytic subunit of DNA polymerase III (Pol III), a complex, multichain enzyme responsible for most of the replicative synthesis in bacteria; Pol III exhibits 3'-5' exonuclease proofreading activity. The beta chain is required for initiation of replication as well as for processivity of DNA replication.</text>
</comment>
<evidence type="ECO:0000256" key="1">
    <source>
        <dbReference type="ARBA" id="ARBA00004496"/>
    </source>
</evidence>
<dbReference type="PANTHER" id="PTHR30478">
    <property type="entry name" value="DNA POLYMERASE III SUBUNIT BETA"/>
    <property type="match status" value="1"/>
</dbReference>
<evidence type="ECO:0000256" key="6">
    <source>
        <dbReference type="ARBA" id="ARBA00022695"/>
    </source>
</evidence>
<accession>D3PTW7</accession>
<feature type="domain" description="DNA polymerase III beta sliding clamp central" evidence="12">
    <location>
        <begin position="127"/>
        <end position="247"/>
    </location>
</feature>
<dbReference type="SMART" id="SM00480">
    <property type="entry name" value="POL3Bc"/>
    <property type="match status" value="1"/>
</dbReference>
<dbReference type="RefSeq" id="WP_013015296.1">
    <property type="nucleotide sequence ID" value="NC_013947.1"/>
</dbReference>
<evidence type="ECO:0000256" key="5">
    <source>
        <dbReference type="ARBA" id="ARBA00022679"/>
    </source>
</evidence>
<dbReference type="FunFam" id="3.10.150.10:FF:000001">
    <property type="entry name" value="Beta sliding clamp"/>
    <property type="match status" value="1"/>
</dbReference>
<protein>
    <recommendedName>
        <fullName evidence="3 10">Beta sliding clamp</fullName>
    </recommendedName>
</protein>
<evidence type="ECO:0000256" key="7">
    <source>
        <dbReference type="ARBA" id="ARBA00022705"/>
    </source>
</evidence>
<dbReference type="Pfam" id="PF02767">
    <property type="entry name" value="DNA_pol3_beta_2"/>
    <property type="match status" value="1"/>
</dbReference>
<dbReference type="GO" id="GO:0003887">
    <property type="term" value="F:DNA-directed DNA polymerase activity"/>
    <property type="evidence" value="ECO:0007669"/>
    <property type="project" value="UniProtKB-UniRule"/>
</dbReference>
<evidence type="ECO:0000259" key="12">
    <source>
        <dbReference type="Pfam" id="PF02767"/>
    </source>
</evidence>
<name>D3PTW7_STANL</name>
<keyword evidence="15" id="KW-1185">Reference proteome</keyword>
<dbReference type="InterPro" id="IPR022637">
    <property type="entry name" value="DNA_polIII_beta_cen"/>
</dbReference>
<keyword evidence="9" id="KW-0238">DNA-binding</keyword>
<dbReference type="InterPro" id="IPR022634">
    <property type="entry name" value="DNA_polIII_beta_N"/>
</dbReference>
<organism evidence="14 15">
    <name type="scientific">Stackebrandtia nassauensis (strain DSM 44728 / CIP 108903 / NRRL B-16338 / NBRC 102104 / LLR-40K-21)</name>
    <dbReference type="NCBI Taxonomy" id="446470"/>
    <lineage>
        <taxon>Bacteria</taxon>
        <taxon>Bacillati</taxon>
        <taxon>Actinomycetota</taxon>
        <taxon>Actinomycetes</taxon>
        <taxon>Glycomycetales</taxon>
        <taxon>Glycomycetaceae</taxon>
        <taxon>Stackebrandtia</taxon>
    </lineage>
</organism>
<keyword evidence="7 10" id="KW-0235">DNA replication</keyword>
<dbReference type="InterPro" id="IPR001001">
    <property type="entry name" value="DNA_polIII_beta"/>
</dbReference>
<evidence type="ECO:0000256" key="2">
    <source>
        <dbReference type="ARBA" id="ARBA00010752"/>
    </source>
</evidence>
<dbReference type="FunFam" id="3.10.150.10:FF:000005">
    <property type="entry name" value="Beta sliding clamp"/>
    <property type="match status" value="1"/>
</dbReference>
<evidence type="ECO:0000259" key="13">
    <source>
        <dbReference type="Pfam" id="PF02768"/>
    </source>
</evidence>
<dbReference type="PIRSF" id="PIRSF000804">
    <property type="entry name" value="DNA_pol_III_b"/>
    <property type="match status" value="1"/>
</dbReference>
<dbReference type="GO" id="GO:0005737">
    <property type="term" value="C:cytoplasm"/>
    <property type="evidence" value="ECO:0007669"/>
    <property type="project" value="UniProtKB-SubCell"/>
</dbReference>
<proteinExistence type="inferred from homology"/>
<dbReference type="Proteomes" id="UP000000844">
    <property type="component" value="Chromosome"/>
</dbReference>
<dbReference type="OrthoDB" id="468978at2"/>
<evidence type="ECO:0000256" key="9">
    <source>
        <dbReference type="ARBA" id="ARBA00023125"/>
    </source>
</evidence>
<comment type="subunit">
    <text evidence="10">Forms a ring-shaped head-to-tail homodimer around DNA.</text>
</comment>
<reference evidence="14 15" key="1">
    <citation type="journal article" date="2009" name="Stand. Genomic Sci.">
        <title>Complete genome sequence of Stackebrandtia nassauensis type strain (LLR-40K-21).</title>
        <authorList>
            <person name="Munk C."/>
            <person name="Lapidus A."/>
            <person name="Copeland A."/>
            <person name="Jando M."/>
            <person name="Mayilraj S."/>
            <person name="Glavina Del Rio T."/>
            <person name="Nolan M."/>
            <person name="Chen F."/>
            <person name="Lucas S."/>
            <person name="Tice H."/>
            <person name="Cheng J.F."/>
            <person name="Han C."/>
            <person name="Detter J.C."/>
            <person name="Bruce D."/>
            <person name="Goodwin L."/>
            <person name="Chain P."/>
            <person name="Pitluck S."/>
            <person name="Goker M."/>
            <person name="Ovchinikova G."/>
            <person name="Pati A."/>
            <person name="Ivanova N."/>
            <person name="Mavromatis K."/>
            <person name="Chen A."/>
            <person name="Palaniappan K."/>
            <person name="Land M."/>
            <person name="Hauser L."/>
            <person name="Chang Y.J."/>
            <person name="Jeffries C.D."/>
            <person name="Bristow J."/>
            <person name="Eisen J.A."/>
            <person name="Markowitz V."/>
            <person name="Hugenholtz P."/>
            <person name="Kyrpides N.C."/>
            <person name="Klenk H.P."/>
        </authorList>
    </citation>
    <scope>NUCLEOTIDE SEQUENCE [LARGE SCALE GENOMIC DNA]</scope>
    <source>
        <strain evidence="15">DSM 44728 / CIP 108903 / NRRL B-16338 / NBRC 102104 / LLR-40K-21</strain>
    </source>
</reference>
<evidence type="ECO:0000313" key="15">
    <source>
        <dbReference type="Proteomes" id="UP000000844"/>
    </source>
</evidence>
<dbReference type="HOGENOM" id="CLU_038149_1_1_11"/>
<evidence type="ECO:0000256" key="10">
    <source>
        <dbReference type="PIRNR" id="PIRNR000804"/>
    </source>
</evidence>
<dbReference type="KEGG" id="sna:Snas_0002"/>
<dbReference type="GO" id="GO:0006271">
    <property type="term" value="P:DNA strand elongation involved in DNA replication"/>
    <property type="evidence" value="ECO:0007669"/>
    <property type="project" value="TreeGrafter"/>
</dbReference>
<evidence type="ECO:0000256" key="4">
    <source>
        <dbReference type="ARBA" id="ARBA00022490"/>
    </source>
</evidence>
<comment type="subcellular location">
    <subcellularLocation>
        <location evidence="1 10">Cytoplasm</location>
    </subcellularLocation>
</comment>
<gene>
    <name evidence="14" type="ordered locus">Snas_0002</name>
</gene>
<dbReference type="Gene3D" id="3.10.150.10">
    <property type="entry name" value="DNA Polymerase III, subunit A, domain 2"/>
    <property type="match status" value="3"/>
</dbReference>
<evidence type="ECO:0000256" key="8">
    <source>
        <dbReference type="ARBA" id="ARBA00022932"/>
    </source>
</evidence>
<dbReference type="eggNOG" id="COG0592">
    <property type="taxonomic scope" value="Bacteria"/>
</dbReference>
<dbReference type="PANTHER" id="PTHR30478:SF0">
    <property type="entry name" value="BETA SLIDING CLAMP"/>
    <property type="match status" value="1"/>
</dbReference>
<dbReference type="AlphaFoldDB" id="D3PTW7"/>
<dbReference type="STRING" id="446470.Snas_0002"/>
<feature type="domain" description="DNA polymerase III beta sliding clamp C-terminal" evidence="13">
    <location>
        <begin position="250"/>
        <end position="357"/>
    </location>
</feature>
<keyword evidence="8 10" id="KW-0239">DNA-directed DNA polymerase</keyword>
<dbReference type="Pfam" id="PF00712">
    <property type="entry name" value="DNA_pol3_beta"/>
    <property type="match status" value="1"/>
</dbReference>
<dbReference type="NCBIfam" id="TIGR00663">
    <property type="entry name" value="dnan"/>
    <property type="match status" value="1"/>
</dbReference>
<comment type="similarity">
    <text evidence="2 10">Belongs to the beta sliding clamp family.</text>
</comment>
<feature type="domain" description="DNA polymerase III beta sliding clamp N-terminal" evidence="11">
    <location>
        <begin position="1"/>
        <end position="118"/>
    </location>
</feature>
<sequence length="380" mass="39515">MKLRVDRDALADAVAWTAKSLPVRPSVPVLAGALMTVSDGQLTISGFDYEVSSQVTLPVTSDASGSALVSGKLLAEIVKALPAKPVDVAAEGSHVEITCGSARFTLPTMPVEDYPSLPDMPEAVGTIDAAAFAAAVAQTAVAAGKDDTLPTMTGVQLEFTGTGLALLATDRYRMAIRDLPWRPDSNDLNVTTLIPAKALSDTAKALGSRGGEVTIALPDPSNGPIGMVGFAADGRRTTSRVLDGQLPPLRSLIPVTYAAELRVNAAELASVARRVSLVTERNSPLRLNVDGDGLVVEAGGAEDATASEAMDCEYSGDAMKVAFNPQYLLDGLSAISAPVAVFSFTEPGKPVTLKGDKANADDDGDFSGYTHLLQPLRYDS</sequence>
<dbReference type="GO" id="GO:0009360">
    <property type="term" value="C:DNA polymerase III complex"/>
    <property type="evidence" value="ECO:0007669"/>
    <property type="project" value="InterPro"/>
</dbReference>
<evidence type="ECO:0000256" key="3">
    <source>
        <dbReference type="ARBA" id="ARBA00021035"/>
    </source>
</evidence>
<dbReference type="GO" id="GO:0008408">
    <property type="term" value="F:3'-5' exonuclease activity"/>
    <property type="evidence" value="ECO:0007669"/>
    <property type="project" value="InterPro"/>
</dbReference>
<dbReference type="EMBL" id="CP001778">
    <property type="protein sequence ID" value="ADD39725.1"/>
    <property type="molecule type" value="Genomic_DNA"/>
</dbReference>
<keyword evidence="6 10" id="KW-0548">Nucleotidyltransferase</keyword>
<dbReference type="SUPFAM" id="SSF55979">
    <property type="entry name" value="DNA clamp"/>
    <property type="match status" value="3"/>
</dbReference>
<dbReference type="GO" id="GO:0042802">
    <property type="term" value="F:identical protein binding"/>
    <property type="evidence" value="ECO:0007669"/>
    <property type="project" value="UniProtKB-ARBA"/>
</dbReference>
<keyword evidence="5 10" id="KW-0808">Transferase</keyword>
<keyword evidence="4 10" id="KW-0963">Cytoplasm</keyword>
<dbReference type="Pfam" id="PF02768">
    <property type="entry name" value="DNA_pol3_beta_3"/>
    <property type="match status" value="1"/>
</dbReference>
<dbReference type="InterPro" id="IPR022635">
    <property type="entry name" value="DNA_polIII_beta_C"/>
</dbReference>
<evidence type="ECO:0000313" key="14">
    <source>
        <dbReference type="EMBL" id="ADD39725.1"/>
    </source>
</evidence>
<evidence type="ECO:0000259" key="11">
    <source>
        <dbReference type="Pfam" id="PF00712"/>
    </source>
</evidence>
<dbReference type="InterPro" id="IPR046938">
    <property type="entry name" value="DNA_clamp_sf"/>
</dbReference>
<dbReference type="CDD" id="cd00140">
    <property type="entry name" value="beta_clamp"/>
    <property type="match status" value="1"/>
</dbReference>
<dbReference type="GO" id="GO:0003677">
    <property type="term" value="F:DNA binding"/>
    <property type="evidence" value="ECO:0007669"/>
    <property type="project" value="UniProtKB-UniRule"/>
</dbReference>